<dbReference type="PANTHER" id="PTHR43744:SF9">
    <property type="entry name" value="POLYGALACTURONAN_RHAMNOGALACTURONAN TRANSPORT SYSTEM PERMEASE PROTEIN YTCP"/>
    <property type="match status" value="1"/>
</dbReference>
<evidence type="ECO:0000256" key="3">
    <source>
        <dbReference type="ARBA" id="ARBA00022475"/>
    </source>
</evidence>
<evidence type="ECO:0000313" key="9">
    <source>
        <dbReference type="EMBL" id="CDR31234.1"/>
    </source>
</evidence>
<comment type="subcellular location">
    <subcellularLocation>
        <location evidence="1 7">Cell membrane</location>
        <topology evidence="1 7">Multi-pass membrane protein</topology>
    </subcellularLocation>
</comment>
<feature type="domain" description="ABC transmembrane type-1" evidence="8">
    <location>
        <begin position="78"/>
        <end position="273"/>
    </location>
</feature>
<feature type="transmembrane region" description="Helical" evidence="7">
    <location>
        <begin position="82"/>
        <end position="102"/>
    </location>
</feature>
<keyword evidence="5 7" id="KW-1133">Transmembrane helix</keyword>
<dbReference type="RefSeq" id="WP_045749678.1">
    <property type="nucleotide sequence ID" value="NZ_FUZK01000001.1"/>
</dbReference>
<dbReference type="FunCoup" id="A0A061ACW4">
    <property type="interactions" value="44"/>
</dbReference>
<feature type="transmembrane region" description="Helical" evidence="7">
    <location>
        <begin position="185"/>
        <end position="207"/>
    </location>
</feature>
<keyword evidence="2 7" id="KW-0813">Transport</keyword>
<keyword evidence="6 7" id="KW-0472">Membrane</keyword>
<dbReference type="KEGG" id="aoc:Aocu_11610"/>
<reference evidence="10" key="1">
    <citation type="submission" date="2014-05" db="EMBL/GenBank/DDBJ databases">
        <authorList>
            <person name="Kube M."/>
        </authorList>
    </citation>
    <scope>NUCLEOTIDE SEQUENCE [LARGE SCALE GENOMIC DNA]</scope>
</reference>
<evidence type="ECO:0000256" key="2">
    <source>
        <dbReference type="ARBA" id="ARBA00022448"/>
    </source>
</evidence>
<dbReference type="PROSITE" id="PS50928">
    <property type="entry name" value="ABC_TM1"/>
    <property type="match status" value="1"/>
</dbReference>
<dbReference type="OrthoDB" id="9784933at2"/>
<dbReference type="GO" id="GO:0055085">
    <property type="term" value="P:transmembrane transport"/>
    <property type="evidence" value="ECO:0007669"/>
    <property type="project" value="InterPro"/>
</dbReference>
<dbReference type="InterPro" id="IPR035906">
    <property type="entry name" value="MetI-like_sf"/>
</dbReference>
<dbReference type="EMBL" id="LK028559">
    <property type="protein sequence ID" value="CDR31234.1"/>
    <property type="molecule type" value="Genomic_DNA"/>
</dbReference>
<organism evidence="9 10">
    <name type="scientific">Acholeplasma oculi</name>
    <dbReference type="NCBI Taxonomy" id="35623"/>
    <lineage>
        <taxon>Bacteria</taxon>
        <taxon>Bacillati</taxon>
        <taxon>Mycoplasmatota</taxon>
        <taxon>Mollicutes</taxon>
        <taxon>Acholeplasmatales</taxon>
        <taxon>Acholeplasmataceae</taxon>
        <taxon>Acholeplasma</taxon>
    </lineage>
</organism>
<feature type="transmembrane region" description="Helical" evidence="7">
    <location>
        <begin position="145"/>
        <end position="164"/>
    </location>
</feature>
<proteinExistence type="inferred from homology"/>
<gene>
    <name evidence="9" type="ORF">Aocu_11610</name>
</gene>
<keyword evidence="3" id="KW-1003">Cell membrane</keyword>
<dbReference type="GO" id="GO:0005886">
    <property type="term" value="C:plasma membrane"/>
    <property type="evidence" value="ECO:0007669"/>
    <property type="project" value="UniProtKB-SubCell"/>
</dbReference>
<dbReference type="SUPFAM" id="SSF161098">
    <property type="entry name" value="MetI-like"/>
    <property type="match status" value="1"/>
</dbReference>
<dbReference type="Gene3D" id="1.10.3720.10">
    <property type="entry name" value="MetI-like"/>
    <property type="match status" value="1"/>
</dbReference>
<accession>A0A061ACW4</accession>
<keyword evidence="10" id="KW-1185">Reference proteome</keyword>
<dbReference type="InterPro" id="IPR000515">
    <property type="entry name" value="MetI-like"/>
</dbReference>
<dbReference type="STRING" id="35623.Aocu_11610"/>
<evidence type="ECO:0000256" key="5">
    <source>
        <dbReference type="ARBA" id="ARBA00022989"/>
    </source>
</evidence>
<feature type="transmembrane region" description="Helical" evidence="7">
    <location>
        <begin position="255"/>
        <end position="274"/>
    </location>
</feature>
<evidence type="ECO:0000313" key="10">
    <source>
        <dbReference type="Proteomes" id="UP000032434"/>
    </source>
</evidence>
<dbReference type="InParanoid" id="A0A061ACW4"/>
<protein>
    <submittedName>
        <fullName evidence="9">ABC transporter, permease protein</fullName>
    </submittedName>
</protein>
<evidence type="ECO:0000259" key="8">
    <source>
        <dbReference type="PROSITE" id="PS50928"/>
    </source>
</evidence>
<evidence type="ECO:0000256" key="6">
    <source>
        <dbReference type="ARBA" id="ARBA00023136"/>
    </source>
</evidence>
<dbReference type="Pfam" id="PF00528">
    <property type="entry name" value="BPD_transp_1"/>
    <property type="match status" value="1"/>
</dbReference>
<feature type="transmembrane region" description="Helical" evidence="7">
    <location>
        <begin position="114"/>
        <end position="133"/>
    </location>
</feature>
<dbReference type="PATRIC" id="fig|35623.3.peg.1161"/>
<feature type="transmembrane region" description="Helical" evidence="7">
    <location>
        <begin position="9"/>
        <end position="31"/>
    </location>
</feature>
<sequence length="289" mass="32835">MKRLDTSEIIFKILAYVLVTLFAIATLYPFLYTIFAAISSKAAMDSGSVVFWPVDPDFLAVKAFFEDPTQGVRLWRSYTNTLFYTFYGTLFSMGVSIFAGYALSKSNLLFKRQIAFFIIFTMWFSAGLMPTYYNYQSLLVSNRWGIIYGFGVQAFNIILLRNYFQGISKEIEEAAIVDGANELQLLTSIYIPMSKSAIATVTLFYALSRWNGYFWNRILVSNVNEHPLQVILRSIVQEAGDSETGFDYPYSLRSLAYAAIVLSVIPIIIIYPYLQKYFARGVNVGGVKE</sequence>
<evidence type="ECO:0000256" key="7">
    <source>
        <dbReference type="RuleBase" id="RU363032"/>
    </source>
</evidence>
<dbReference type="HOGENOM" id="CLU_016047_1_0_14"/>
<dbReference type="PANTHER" id="PTHR43744">
    <property type="entry name" value="ABC TRANSPORTER PERMEASE PROTEIN MG189-RELATED-RELATED"/>
    <property type="match status" value="1"/>
</dbReference>
<comment type="similarity">
    <text evidence="7">Belongs to the binding-protein-dependent transport system permease family.</text>
</comment>
<keyword evidence="4 7" id="KW-0812">Transmembrane</keyword>
<dbReference type="CDD" id="cd06261">
    <property type="entry name" value="TM_PBP2"/>
    <property type="match status" value="1"/>
</dbReference>
<dbReference type="AlphaFoldDB" id="A0A061ACW4"/>
<evidence type="ECO:0000256" key="4">
    <source>
        <dbReference type="ARBA" id="ARBA00022692"/>
    </source>
</evidence>
<evidence type="ECO:0000256" key="1">
    <source>
        <dbReference type="ARBA" id="ARBA00004651"/>
    </source>
</evidence>
<name>A0A061ACW4_9MOLU</name>
<dbReference type="Proteomes" id="UP000032434">
    <property type="component" value="Chromosome 1"/>
</dbReference>